<accession>A0A8D6PTA2</accession>
<keyword evidence="2" id="KW-1185">Reference proteome</keyword>
<evidence type="ECO:0000313" key="2">
    <source>
        <dbReference type="Proteomes" id="UP000679213"/>
    </source>
</evidence>
<dbReference type="EMBL" id="LR792632">
    <property type="protein sequence ID" value="CAB3287109.1"/>
    <property type="molecule type" value="Genomic_DNA"/>
</dbReference>
<dbReference type="Pfam" id="PF09870">
    <property type="entry name" value="DUF2097"/>
    <property type="match status" value="1"/>
</dbReference>
<name>A0A8D6PY38_9EURY</name>
<proteinExistence type="predicted"/>
<reference evidence="1 2" key="1">
    <citation type="submission" date="2020-04" db="EMBL/GenBank/DDBJ databases">
        <authorList>
            <consortium name="Genoscope - CEA"/>
            <person name="William W."/>
        </authorList>
    </citation>
    <scope>NUCLEOTIDE SEQUENCE [LARGE SCALE GENOMIC DNA]</scope>
    <source>
        <strain evidence="1 2">SG7</strain>
    </source>
</reference>
<dbReference type="InterPro" id="IPR019208">
    <property type="entry name" value="DUF2097"/>
</dbReference>
<dbReference type="AlphaFoldDB" id="A0A8D6PY38"/>
<dbReference type="Proteomes" id="UP000679213">
    <property type="component" value="Chromosome I"/>
</dbReference>
<evidence type="ECO:0000313" key="1">
    <source>
        <dbReference type="EMBL" id="CAB3287109.1"/>
    </source>
</evidence>
<protein>
    <submittedName>
        <fullName evidence="1">Uncharacterized protein</fullName>
    </submittedName>
</protein>
<sequence>MIEEFIDIKNPEEIFDYFENIDYGEYVEIYFGRVHVEGKLLHYDEGFLRILNKKFGIIELDLESILEDILEVVHTTQNKRVVLRFY</sequence>
<dbReference type="KEGG" id="mesg:MLAUSG7_0030"/>
<accession>A0A8D6PY38</accession>
<gene>
    <name evidence="1" type="ORF">MLAUSG7_0030</name>
</gene>
<organism evidence="1 2">
    <name type="scientific">Methanocaldococcus lauensis</name>
    <dbReference type="NCBI Taxonomy" id="2546128"/>
    <lineage>
        <taxon>Archaea</taxon>
        <taxon>Methanobacteriati</taxon>
        <taxon>Methanobacteriota</taxon>
        <taxon>Methanomada group</taxon>
        <taxon>Methanococci</taxon>
        <taxon>Methanococcales</taxon>
        <taxon>Methanocaldococcaceae</taxon>
        <taxon>Methanocaldococcus</taxon>
    </lineage>
</organism>